<feature type="transmembrane region" description="Helical" evidence="1">
    <location>
        <begin position="173"/>
        <end position="192"/>
    </location>
</feature>
<reference evidence="2 3" key="1">
    <citation type="submission" date="2020-02" db="EMBL/GenBank/DDBJ databases">
        <title>Comparative genome analysis reveals the metabolism and evolution of the thermophilic archaeal genus Metallosphaera.</title>
        <authorList>
            <person name="Jiang C."/>
        </authorList>
    </citation>
    <scope>NUCLEOTIDE SEQUENCE [LARGE SCALE GENOMIC DNA]</scope>
    <source>
        <strain evidence="2 3">Ric-A</strain>
    </source>
</reference>
<dbReference type="OrthoDB" id="34561at2157"/>
<gene>
    <name evidence="2" type="ORF">GWK48_05785</name>
</gene>
<proteinExistence type="predicted"/>
<dbReference type="AlphaFoldDB" id="A0A6N0NSY2"/>
<keyword evidence="1" id="KW-0472">Membrane</keyword>
<dbReference type="RefSeq" id="WP_174630433.1">
    <property type="nucleotide sequence ID" value="NZ_CP049074.1"/>
</dbReference>
<dbReference type="GeneID" id="55641441"/>
<feature type="transmembrane region" description="Helical" evidence="1">
    <location>
        <begin position="39"/>
        <end position="57"/>
    </location>
</feature>
<evidence type="ECO:0008006" key="4">
    <source>
        <dbReference type="Google" id="ProtNLM"/>
    </source>
</evidence>
<sequence>MKWKAIYALFFAVAVVISTLVFPLWSLLTLLILLVKRKLIVIVELIALAVSFVSLYFLSHLGIYTYVMRAFVYIDLFLALSEYIDKVSVLSITGERGVPIVVTLSYIPFFYNVARDVFFYRNSRRRRFNLEELSRPILVEMVRVAENLYKAYVVKLYGNFNRNFELSPGKGDMLPIILGVVLICLPFLIHTFPVN</sequence>
<feature type="transmembrane region" description="Helical" evidence="1">
    <location>
        <begin position="96"/>
        <end position="114"/>
    </location>
</feature>
<keyword evidence="1" id="KW-1133">Transmembrane helix</keyword>
<evidence type="ECO:0000313" key="2">
    <source>
        <dbReference type="EMBL" id="QKQ99953.1"/>
    </source>
</evidence>
<accession>A0A6N0NSY2</accession>
<keyword evidence="3" id="KW-1185">Reference proteome</keyword>
<evidence type="ECO:0000256" key="1">
    <source>
        <dbReference type="SAM" id="Phobius"/>
    </source>
</evidence>
<evidence type="ECO:0000313" key="3">
    <source>
        <dbReference type="Proteomes" id="UP000509301"/>
    </source>
</evidence>
<dbReference type="Proteomes" id="UP000509301">
    <property type="component" value="Chromosome"/>
</dbReference>
<feature type="transmembrane region" description="Helical" evidence="1">
    <location>
        <begin position="6"/>
        <end position="32"/>
    </location>
</feature>
<keyword evidence="1" id="KW-0812">Transmembrane</keyword>
<dbReference type="KEGG" id="mten:GWK48_05785"/>
<feature type="transmembrane region" description="Helical" evidence="1">
    <location>
        <begin position="63"/>
        <end position="84"/>
    </location>
</feature>
<organism evidence="2 3">
    <name type="scientific">Metallosphaera tengchongensis</name>
    <dbReference type="NCBI Taxonomy" id="1532350"/>
    <lineage>
        <taxon>Archaea</taxon>
        <taxon>Thermoproteota</taxon>
        <taxon>Thermoprotei</taxon>
        <taxon>Sulfolobales</taxon>
        <taxon>Sulfolobaceae</taxon>
        <taxon>Metallosphaera</taxon>
    </lineage>
</organism>
<protein>
    <recommendedName>
        <fullName evidence="4">Cobalt ABC transporter permease</fullName>
    </recommendedName>
</protein>
<dbReference type="EMBL" id="CP049074">
    <property type="protein sequence ID" value="QKQ99953.1"/>
    <property type="molecule type" value="Genomic_DNA"/>
</dbReference>
<name>A0A6N0NSY2_9CREN</name>